<gene>
    <name evidence="7" type="ORF">SAMN05216421_1257</name>
</gene>
<dbReference type="PANTHER" id="PTHR10846:SF8">
    <property type="entry name" value="INNER MEMBRANE PROTEIN YRBG"/>
    <property type="match status" value="1"/>
</dbReference>
<feature type="transmembrane region" description="Helical" evidence="5">
    <location>
        <begin position="324"/>
        <end position="342"/>
    </location>
</feature>
<keyword evidence="3 5" id="KW-1133">Transmembrane helix</keyword>
<keyword evidence="2 5" id="KW-0812">Transmembrane</keyword>
<dbReference type="AlphaFoldDB" id="A0A1H1R186"/>
<organism evidence="7 8">
    <name type="scientific">Halopseudomonas xinjiangensis</name>
    <dbReference type="NCBI Taxonomy" id="487184"/>
    <lineage>
        <taxon>Bacteria</taxon>
        <taxon>Pseudomonadati</taxon>
        <taxon>Pseudomonadota</taxon>
        <taxon>Gammaproteobacteria</taxon>
        <taxon>Pseudomonadales</taxon>
        <taxon>Pseudomonadaceae</taxon>
        <taxon>Halopseudomonas</taxon>
    </lineage>
</organism>
<comment type="subcellular location">
    <subcellularLocation>
        <location evidence="1">Membrane</location>
        <topology evidence="1">Multi-pass membrane protein</topology>
    </subcellularLocation>
</comment>
<feature type="transmembrane region" description="Helical" evidence="5">
    <location>
        <begin position="46"/>
        <end position="69"/>
    </location>
</feature>
<dbReference type="GO" id="GO:0006874">
    <property type="term" value="P:intracellular calcium ion homeostasis"/>
    <property type="evidence" value="ECO:0007669"/>
    <property type="project" value="TreeGrafter"/>
</dbReference>
<evidence type="ECO:0000313" key="8">
    <source>
        <dbReference type="Proteomes" id="UP000243207"/>
    </source>
</evidence>
<dbReference type="GO" id="GO:0008273">
    <property type="term" value="F:calcium, potassium:sodium antiporter activity"/>
    <property type="evidence" value="ECO:0007669"/>
    <property type="project" value="TreeGrafter"/>
</dbReference>
<protein>
    <submittedName>
        <fullName evidence="7">Cation:H+ antiporter</fullName>
    </submittedName>
</protein>
<keyword evidence="4 5" id="KW-0472">Membrane</keyword>
<dbReference type="InterPro" id="IPR004481">
    <property type="entry name" value="K/Na/Ca-exchanger"/>
</dbReference>
<evidence type="ECO:0000259" key="6">
    <source>
        <dbReference type="Pfam" id="PF01699"/>
    </source>
</evidence>
<evidence type="ECO:0000256" key="1">
    <source>
        <dbReference type="ARBA" id="ARBA00004141"/>
    </source>
</evidence>
<evidence type="ECO:0000256" key="2">
    <source>
        <dbReference type="ARBA" id="ARBA00022692"/>
    </source>
</evidence>
<accession>A0A1H1R186</accession>
<evidence type="ECO:0000313" key="7">
    <source>
        <dbReference type="EMBL" id="SDS29366.1"/>
    </source>
</evidence>
<feature type="transmembrane region" description="Helical" evidence="5">
    <location>
        <begin position="223"/>
        <end position="241"/>
    </location>
</feature>
<feature type="transmembrane region" description="Helical" evidence="5">
    <location>
        <begin position="293"/>
        <end position="312"/>
    </location>
</feature>
<feature type="transmembrane region" description="Helical" evidence="5">
    <location>
        <begin position="12"/>
        <end position="34"/>
    </location>
</feature>
<dbReference type="EMBL" id="LT629736">
    <property type="protein sequence ID" value="SDS29366.1"/>
    <property type="molecule type" value="Genomic_DNA"/>
</dbReference>
<dbReference type="GO" id="GO:0005886">
    <property type="term" value="C:plasma membrane"/>
    <property type="evidence" value="ECO:0007669"/>
    <property type="project" value="TreeGrafter"/>
</dbReference>
<feature type="transmembrane region" description="Helical" evidence="5">
    <location>
        <begin position="253"/>
        <end position="273"/>
    </location>
</feature>
<evidence type="ECO:0000256" key="4">
    <source>
        <dbReference type="ARBA" id="ARBA00023136"/>
    </source>
</evidence>
<sequence>MDALTEPGLLVSMLLVAVCAVVICLAGVKLATVVDQLADRTGMGEALAGALLLGMATSLAGIVLSVTAASRGQAELAMSNAVGGIAVQTLFLTVADMTLRRVNLEHAAASLGNMLQGTLLLCLLAIIMVGAFAPEYTIWSVHPATIVLFGGYLYGLHVIRSGQAADMWQPTQTAETREDRPAEDSASHSLASLWCWFLGLASLLGISGWILHHAATAIASQTAIGEAAVGILLTSIVTSLPELVTAVAAARRGALTLAVGGIIGGNAFDTLFAAASDVAYREGSIYHAVSDSVLLWVALSIVMTGVLLMGLIRREKRGLGEIGFESVSLILIYAAGVGMVLMRDLP</sequence>
<evidence type="ECO:0000256" key="5">
    <source>
        <dbReference type="SAM" id="Phobius"/>
    </source>
</evidence>
<dbReference type="Gene3D" id="1.20.1420.30">
    <property type="entry name" value="NCX, central ion-binding region"/>
    <property type="match status" value="2"/>
</dbReference>
<proteinExistence type="predicted"/>
<feature type="transmembrane region" description="Helical" evidence="5">
    <location>
        <begin position="111"/>
        <end position="133"/>
    </location>
</feature>
<dbReference type="InterPro" id="IPR044880">
    <property type="entry name" value="NCX_ion-bd_dom_sf"/>
</dbReference>
<dbReference type="RefSeq" id="WP_093392348.1">
    <property type="nucleotide sequence ID" value="NZ_LT629736.1"/>
</dbReference>
<dbReference type="Proteomes" id="UP000243207">
    <property type="component" value="Chromosome I"/>
</dbReference>
<feature type="domain" description="Sodium/calcium exchanger membrane region" evidence="6">
    <location>
        <begin position="194"/>
        <end position="340"/>
    </location>
</feature>
<dbReference type="PANTHER" id="PTHR10846">
    <property type="entry name" value="SODIUM/POTASSIUM/CALCIUM EXCHANGER"/>
    <property type="match status" value="1"/>
</dbReference>
<name>A0A1H1R186_9GAMM</name>
<feature type="domain" description="Sodium/calcium exchanger membrane region" evidence="6">
    <location>
        <begin position="12"/>
        <end position="139"/>
    </location>
</feature>
<keyword evidence="8" id="KW-1185">Reference proteome</keyword>
<feature type="transmembrane region" description="Helical" evidence="5">
    <location>
        <begin position="139"/>
        <end position="159"/>
    </location>
</feature>
<evidence type="ECO:0000256" key="3">
    <source>
        <dbReference type="ARBA" id="ARBA00022989"/>
    </source>
</evidence>
<dbReference type="GO" id="GO:0005262">
    <property type="term" value="F:calcium channel activity"/>
    <property type="evidence" value="ECO:0007669"/>
    <property type="project" value="TreeGrafter"/>
</dbReference>
<dbReference type="STRING" id="487184.SAMN05216421_1257"/>
<dbReference type="OrthoDB" id="153124at2"/>
<reference evidence="8" key="1">
    <citation type="submission" date="2016-10" db="EMBL/GenBank/DDBJ databases">
        <authorList>
            <person name="Varghese N."/>
            <person name="Submissions S."/>
        </authorList>
    </citation>
    <scope>NUCLEOTIDE SEQUENCE [LARGE SCALE GENOMIC DNA]</scope>
    <source>
        <strain evidence="8">NRRL B-51270</strain>
    </source>
</reference>
<dbReference type="InterPro" id="IPR004837">
    <property type="entry name" value="NaCa_Exmemb"/>
</dbReference>
<feature type="transmembrane region" description="Helical" evidence="5">
    <location>
        <begin position="190"/>
        <end position="211"/>
    </location>
</feature>
<dbReference type="Pfam" id="PF01699">
    <property type="entry name" value="Na_Ca_ex"/>
    <property type="match status" value="2"/>
</dbReference>